<evidence type="ECO:0000259" key="1">
    <source>
        <dbReference type="Pfam" id="PF01272"/>
    </source>
</evidence>
<dbReference type="OrthoDB" id="192847at2"/>
<dbReference type="GO" id="GO:0070063">
    <property type="term" value="F:RNA polymerase binding"/>
    <property type="evidence" value="ECO:0007669"/>
    <property type="project" value="InterPro"/>
</dbReference>
<name>A0A1V3A0N9_9GAMM</name>
<keyword evidence="4" id="KW-1185">Reference proteome</keyword>
<dbReference type="Pfam" id="PF14760">
    <property type="entry name" value="Rnk_N"/>
    <property type="match status" value="1"/>
</dbReference>
<dbReference type="InterPro" id="IPR029462">
    <property type="entry name" value="Rnk_N"/>
</dbReference>
<evidence type="ECO:0000313" key="3">
    <source>
        <dbReference type="EMBL" id="OOC10879.1"/>
    </source>
</evidence>
<dbReference type="GO" id="GO:0032784">
    <property type="term" value="P:regulation of DNA-templated transcription elongation"/>
    <property type="evidence" value="ECO:0007669"/>
    <property type="project" value="InterPro"/>
</dbReference>
<dbReference type="SUPFAM" id="SSF54534">
    <property type="entry name" value="FKBP-like"/>
    <property type="match status" value="1"/>
</dbReference>
<dbReference type="STRING" id="252474.B1A74_03355"/>
<dbReference type="AlphaFoldDB" id="A0A1V3A0N9"/>
<dbReference type="NCBIfam" id="NF004396">
    <property type="entry name" value="PRK05753.1"/>
    <property type="match status" value="1"/>
</dbReference>
<dbReference type="Gene3D" id="3.10.50.30">
    <property type="entry name" value="Transcription elongation factor, GreA/GreB, C-terminal domain"/>
    <property type="match status" value="1"/>
</dbReference>
<comment type="caution">
    <text evidence="3">The sequence shown here is derived from an EMBL/GenBank/DDBJ whole genome shotgun (WGS) entry which is preliminary data.</text>
</comment>
<feature type="domain" description="Regulator of nucleoside diphosphate kinase N-terminal" evidence="2">
    <location>
        <begin position="4"/>
        <end position="44"/>
    </location>
</feature>
<keyword evidence="3" id="KW-0418">Kinase</keyword>
<dbReference type="Pfam" id="PF01272">
    <property type="entry name" value="GreA_GreB"/>
    <property type="match status" value="1"/>
</dbReference>
<dbReference type="InterPro" id="IPR023459">
    <property type="entry name" value="Tscrpt_elong_fac_GreA/B_fam"/>
</dbReference>
<dbReference type="GO" id="GO:0003677">
    <property type="term" value="F:DNA binding"/>
    <property type="evidence" value="ECO:0007669"/>
    <property type="project" value="InterPro"/>
</dbReference>
<feature type="domain" description="Transcription elongation factor GreA/GreB C-terminal" evidence="1">
    <location>
        <begin position="50"/>
        <end position="124"/>
    </location>
</feature>
<evidence type="ECO:0000259" key="2">
    <source>
        <dbReference type="Pfam" id="PF14760"/>
    </source>
</evidence>
<dbReference type="InterPro" id="IPR001437">
    <property type="entry name" value="Tscrpt_elong_fac_GreA/B_C"/>
</dbReference>
<dbReference type="PANTHER" id="PTHR30437:SF5">
    <property type="entry name" value="REGULATOR OF NUCLEOSIDE DIPHOSPHATE KINASE"/>
    <property type="match status" value="1"/>
</dbReference>
<dbReference type="GO" id="GO:0006354">
    <property type="term" value="P:DNA-templated transcription elongation"/>
    <property type="evidence" value="ECO:0007669"/>
    <property type="project" value="TreeGrafter"/>
</dbReference>
<dbReference type="Gene3D" id="1.10.286.20">
    <property type="match status" value="1"/>
</dbReference>
<gene>
    <name evidence="3" type="ORF">B1A74_03355</name>
</gene>
<dbReference type="FunFam" id="3.10.50.30:FF:000002">
    <property type="entry name" value="Regulator of nucleoside diphosphate kinase"/>
    <property type="match status" value="1"/>
</dbReference>
<dbReference type="EMBL" id="MUZR01000008">
    <property type="protein sequence ID" value="OOC10879.1"/>
    <property type="molecule type" value="Genomic_DNA"/>
</dbReference>
<dbReference type="GO" id="GO:0016301">
    <property type="term" value="F:kinase activity"/>
    <property type="evidence" value="ECO:0007669"/>
    <property type="project" value="UniProtKB-KW"/>
</dbReference>
<reference evidence="3 4" key="1">
    <citation type="submission" date="2017-02" db="EMBL/GenBank/DDBJ databases">
        <title>Genomic diversity within the haloalkaliphilic genus Thioalkalivibrio.</title>
        <authorList>
            <person name="Ahn A.-C."/>
            <person name="Meier-Kolthoff J."/>
            <person name="Overmars L."/>
            <person name="Richter M."/>
            <person name="Woyke T."/>
            <person name="Sorokin D.Y."/>
            <person name="Muyzer G."/>
        </authorList>
    </citation>
    <scope>NUCLEOTIDE SEQUENCE [LARGE SCALE GENOMIC DNA]</scope>
    <source>
        <strain evidence="3 4">HL17</strain>
    </source>
</reference>
<protein>
    <submittedName>
        <fullName evidence="3">Nucleoside diphosphate kinase regulator</fullName>
    </submittedName>
</protein>
<dbReference type="PANTHER" id="PTHR30437">
    <property type="entry name" value="TRANSCRIPTION ELONGATION FACTOR GREA"/>
    <property type="match status" value="1"/>
</dbReference>
<dbReference type="RefSeq" id="WP_018946075.1">
    <property type="nucleotide sequence ID" value="NZ_MUZR01000008.1"/>
</dbReference>
<proteinExistence type="predicted"/>
<evidence type="ECO:0000313" key="4">
    <source>
        <dbReference type="Proteomes" id="UP000189177"/>
    </source>
</evidence>
<organism evidence="3 4">
    <name type="scientific">Thioalkalivibrio halophilus</name>
    <dbReference type="NCBI Taxonomy" id="252474"/>
    <lineage>
        <taxon>Bacteria</taxon>
        <taxon>Pseudomonadati</taxon>
        <taxon>Pseudomonadota</taxon>
        <taxon>Gammaproteobacteria</taxon>
        <taxon>Chromatiales</taxon>
        <taxon>Ectothiorhodospiraceae</taxon>
        <taxon>Thioalkalivibrio</taxon>
    </lineage>
</organism>
<accession>A0A1V3A0N9</accession>
<keyword evidence="3" id="KW-0808">Transferase</keyword>
<sequence length="136" mass="15178">MDKPEIVVSATDMERLDQLLESVSAEEWPGRTELEAELDRARVVDSHEMPASVVTMNSSVRFRVVESGEEFTMTLVYPRDMDDSGQTLSIMAPVGSALLGLSEGEEIEWPRPGGGVMHVRIDKVLFQPERAGEHHR</sequence>
<dbReference type="Proteomes" id="UP000189177">
    <property type="component" value="Unassembled WGS sequence"/>
</dbReference>
<dbReference type="InterPro" id="IPR036953">
    <property type="entry name" value="GreA/GreB_C_sf"/>
</dbReference>